<gene>
    <name evidence="1" type="ORF">EYF80_024966</name>
</gene>
<proteinExistence type="predicted"/>
<comment type="caution">
    <text evidence="1">The sequence shown here is derived from an EMBL/GenBank/DDBJ whole genome shotgun (WGS) entry which is preliminary data.</text>
</comment>
<evidence type="ECO:0000313" key="1">
    <source>
        <dbReference type="EMBL" id="TNN64771.1"/>
    </source>
</evidence>
<protein>
    <submittedName>
        <fullName evidence="1">Uncharacterized protein</fullName>
    </submittedName>
</protein>
<name>A0A4Z2HGP0_9TELE</name>
<dbReference type="Proteomes" id="UP000314294">
    <property type="component" value="Unassembled WGS sequence"/>
</dbReference>
<dbReference type="AlphaFoldDB" id="A0A4Z2HGP0"/>
<keyword evidence="2" id="KW-1185">Reference proteome</keyword>
<organism evidence="1 2">
    <name type="scientific">Liparis tanakae</name>
    <name type="common">Tanaka's snailfish</name>
    <dbReference type="NCBI Taxonomy" id="230148"/>
    <lineage>
        <taxon>Eukaryota</taxon>
        <taxon>Metazoa</taxon>
        <taxon>Chordata</taxon>
        <taxon>Craniata</taxon>
        <taxon>Vertebrata</taxon>
        <taxon>Euteleostomi</taxon>
        <taxon>Actinopterygii</taxon>
        <taxon>Neopterygii</taxon>
        <taxon>Teleostei</taxon>
        <taxon>Neoteleostei</taxon>
        <taxon>Acanthomorphata</taxon>
        <taxon>Eupercaria</taxon>
        <taxon>Perciformes</taxon>
        <taxon>Cottioidei</taxon>
        <taxon>Cottales</taxon>
        <taxon>Liparidae</taxon>
        <taxon>Liparis</taxon>
    </lineage>
</organism>
<accession>A0A4Z2HGP0</accession>
<evidence type="ECO:0000313" key="2">
    <source>
        <dbReference type="Proteomes" id="UP000314294"/>
    </source>
</evidence>
<sequence length="121" mass="13503">MRCHEERAGATRRSQEAGGDTVLSAVQCWEDVLLTNLYRPAKHFCLYLSCYWRSVGLRREVRLDTWSSLVMVCEEASHMLSAAACLAGSRHSRRKIAVKATLCDCLAARRTSCGSLATNYS</sequence>
<reference evidence="1 2" key="1">
    <citation type="submission" date="2019-03" db="EMBL/GenBank/DDBJ databases">
        <title>First draft genome of Liparis tanakae, snailfish: a comprehensive survey of snailfish specific genes.</title>
        <authorList>
            <person name="Kim W."/>
            <person name="Song I."/>
            <person name="Jeong J.-H."/>
            <person name="Kim D."/>
            <person name="Kim S."/>
            <person name="Ryu S."/>
            <person name="Song J.Y."/>
            <person name="Lee S.K."/>
        </authorList>
    </citation>
    <scope>NUCLEOTIDE SEQUENCE [LARGE SCALE GENOMIC DNA]</scope>
    <source>
        <tissue evidence="1">Muscle</tissue>
    </source>
</reference>
<dbReference type="EMBL" id="SRLO01000246">
    <property type="protein sequence ID" value="TNN64771.1"/>
    <property type="molecule type" value="Genomic_DNA"/>
</dbReference>